<evidence type="ECO:0000313" key="1">
    <source>
        <dbReference type="EMBL" id="MBA8062366.1"/>
    </source>
</evidence>
<dbReference type="AlphaFoldDB" id="A0A7W3D3R8"/>
<dbReference type="EMBL" id="JABXRI010000001">
    <property type="protein sequence ID" value="MBA8062366.1"/>
    <property type="molecule type" value="Genomic_DNA"/>
</dbReference>
<name>A0A7W3D3R8_CITFR</name>
<sequence length="126" mass="14578">MKYTMKVYKNSPDYHTFLKARFDKSNSGQSFEWAGHRWAYEVTSFDDTGDYELLYRFDDNPYPEEVSVTTDDMTIRDYFAAKALGLCFAQYLNHAEAEGFQDGWRDGVAADAYQMADAMLRAREAS</sequence>
<gene>
    <name evidence="1" type="ORF">HV077_08140</name>
</gene>
<organism evidence="1 2">
    <name type="scientific">Citrobacter freundii</name>
    <dbReference type="NCBI Taxonomy" id="546"/>
    <lineage>
        <taxon>Bacteria</taxon>
        <taxon>Pseudomonadati</taxon>
        <taxon>Pseudomonadota</taxon>
        <taxon>Gammaproteobacteria</taxon>
        <taxon>Enterobacterales</taxon>
        <taxon>Enterobacteriaceae</taxon>
        <taxon>Citrobacter</taxon>
        <taxon>Citrobacter freundii complex</taxon>
    </lineage>
</organism>
<reference evidence="1 2" key="1">
    <citation type="submission" date="2020-06" db="EMBL/GenBank/DDBJ databases">
        <title>REHAB project genomes.</title>
        <authorList>
            <person name="Shaw L.P."/>
        </authorList>
    </citation>
    <scope>NUCLEOTIDE SEQUENCE [LARGE SCALE GENOMIC DNA]</scope>
    <source>
        <strain evidence="1 2">RHBSTW-00116</strain>
    </source>
</reference>
<dbReference type="Proteomes" id="UP000591803">
    <property type="component" value="Unassembled WGS sequence"/>
</dbReference>
<proteinExistence type="predicted"/>
<protein>
    <submittedName>
        <fullName evidence="1">Uncharacterized protein</fullName>
    </submittedName>
</protein>
<comment type="caution">
    <text evidence="1">The sequence shown here is derived from an EMBL/GenBank/DDBJ whole genome shotgun (WGS) entry which is preliminary data.</text>
</comment>
<accession>A0A7W3D3R8</accession>
<evidence type="ECO:0000313" key="2">
    <source>
        <dbReference type="Proteomes" id="UP000591803"/>
    </source>
</evidence>